<organism evidence="3 4">
    <name type="scientific">Parazoarcus communis</name>
    <dbReference type="NCBI Taxonomy" id="41977"/>
    <lineage>
        <taxon>Bacteria</taxon>
        <taxon>Pseudomonadati</taxon>
        <taxon>Pseudomonadota</taxon>
        <taxon>Betaproteobacteria</taxon>
        <taxon>Rhodocyclales</taxon>
        <taxon>Zoogloeaceae</taxon>
        <taxon>Parazoarcus</taxon>
    </lineage>
</organism>
<evidence type="ECO:0000256" key="2">
    <source>
        <dbReference type="SAM" id="Phobius"/>
    </source>
</evidence>
<feature type="transmembrane region" description="Helical" evidence="2">
    <location>
        <begin position="67"/>
        <end position="92"/>
    </location>
</feature>
<evidence type="ECO:0000313" key="4">
    <source>
        <dbReference type="Proteomes" id="UP000244902"/>
    </source>
</evidence>
<evidence type="ECO:0000313" key="3">
    <source>
        <dbReference type="EMBL" id="AWI79455.1"/>
    </source>
</evidence>
<feature type="compositionally biased region" description="Basic and acidic residues" evidence="1">
    <location>
        <begin position="107"/>
        <end position="118"/>
    </location>
</feature>
<keyword evidence="2" id="KW-1133">Transmembrane helix</keyword>
<name>A0A2U8H3T2_9RHOO</name>
<protein>
    <submittedName>
        <fullName evidence="3">Uncharacterized protein</fullName>
    </submittedName>
</protein>
<sequence>MRDNQMNKNELAFEQAKLAARKFELSIGFASHLAIIFGILGCVWLVFEGLRPLVQGQSAESITALASVVQALELGSVAGYAWGAVATGAWWLERKGKLRAISQKSRYQKEVEASDPDRTSSGLTETGATPRGVRT</sequence>
<keyword evidence="2" id="KW-0472">Membrane</keyword>
<gene>
    <name evidence="3" type="ORF">CEW87_08785</name>
</gene>
<keyword evidence="2" id="KW-0812">Transmembrane</keyword>
<reference evidence="3 4" key="1">
    <citation type="submission" date="2017-06" db="EMBL/GenBank/DDBJ databases">
        <title>Azoarcus sp. TSNA42 complete genome sequence.</title>
        <authorList>
            <person name="Woo J.-H."/>
            <person name="Kim H.-S."/>
        </authorList>
    </citation>
    <scope>NUCLEOTIDE SEQUENCE [LARGE SCALE GENOMIC DNA]</scope>
    <source>
        <strain evidence="3 4">TSNA42</strain>
    </source>
</reference>
<dbReference type="Proteomes" id="UP000244902">
    <property type="component" value="Chromosome"/>
</dbReference>
<dbReference type="AlphaFoldDB" id="A0A2U8H3T2"/>
<proteinExistence type="predicted"/>
<evidence type="ECO:0000256" key="1">
    <source>
        <dbReference type="SAM" id="MobiDB-lite"/>
    </source>
</evidence>
<dbReference type="EMBL" id="CP022188">
    <property type="protein sequence ID" value="AWI79455.1"/>
    <property type="molecule type" value="Genomic_DNA"/>
</dbReference>
<feature type="transmembrane region" description="Helical" evidence="2">
    <location>
        <begin position="25"/>
        <end position="47"/>
    </location>
</feature>
<accession>A0A2U8H3T2</accession>
<feature type="region of interest" description="Disordered" evidence="1">
    <location>
        <begin position="103"/>
        <end position="135"/>
    </location>
</feature>